<dbReference type="PANTHER" id="PTHR39639:SF1">
    <property type="entry name" value="DUF262 DOMAIN-CONTAINING PROTEIN"/>
    <property type="match status" value="1"/>
</dbReference>
<feature type="compositionally biased region" description="Basic and acidic residues" evidence="1">
    <location>
        <begin position="407"/>
        <end position="430"/>
    </location>
</feature>
<accession>S7RW41</accession>
<evidence type="ECO:0000259" key="2">
    <source>
        <dbReference type="Pfam" id="PF03235"/>
    </source>
</evidence>
<name>S7RW41_GLOTA</name>
<reference evidence="3 4" key="1">
    <citation type="journal article" date="2012" name="Science">
        <title>The Paleozoic origin of enzymatic lignin decomposition reconstructed from 31 fungal genomes.</title>
        <authorList>
            <person name="Floudas D."/>
            <person name="Binder M."/>
            <person name="Riley R."/>
            <person name="Barry K."/>
            <person name="Blanchette R.A."/>
            <person name="Henrissat B."/>
            <person name="Martinez A.T."/>
            <person name="Otillar R."/>
            <person name="Spatafora J.W."/>
            <person name="Yadav J.S."/>
            <person name="Aerts A."/>
            <person name="Benoit I."/>
            <person name="Boyd A."/>
            <person name="Carlson A."/>
            <person name="Copeland A."/>
            <person name="Coutinho P.M."/>
            <person name="de Vries R.P."/>
            <person name="Ferreira P."/>
            <person name="Findley K."/>
            <person name="Foster B."/>
            <person name="Gaskell J."/>
            <person name="Glotzer D."/>
            <person name="Gorecki P."/>
            <person name="Heitman J."/>
            <person name="Hesse C."/>
            <person name="Hori C."/>
            <person name="Igarashi K."/>
            <person name="Jurgens J.A."/>
            <person name="Kallen N."/>
            <person name="Kersten P."/>
            <person name="Kohler A."/>
            <person name="Kuees U."/>
            <person name="Kumar T.K.A."/>
            <person name="Kuo A."/>
            <person name="LaButti K."/>
            <person name="Larrondo L.F."/>
            <person name="Lindquist E."/>
            <person name="Ling A."/>
            <person name="Lombard V."/>
            <person name="Lucas S."/>
            <person name="Lundell T."/>
            <person name="Martin R."/>
            <person name="McLaughlin D.J."/>
            <person name="Morgenstern I."/>
            <person name="Morin E."/>
            <person name="Murat C."/>
            <person name="Nagy L.G."/>
            <person name="Nolan M."/>
            <person name="Ohm R.A."/>
            <person name="Patyshakuliyeva A."/>
            <person name="Rokas A."/>
            <person name="Ruiz-Duenas F.J."/>
            <person name="Sabat G."/>
            <person name="Salamov A."/>
            <person name="Samejima M."/>
            <person name="Schmutz J."/>
            <person name="Slot J.C."/>
            <person name="St John F."/>
            <person name="Stenlid J."/>
            <person name="Sun H."/>
            <person name="Sun S."/>
            <person name="Syed K."/>
            <person name="Tsang A."/>
            <person name="Wiebenga A."/>
            <person name="Young D."/>
            <person name="Pisabarro A."/>
            <person name="Eastwood D.C."/>
            <person name="Martin F."/>
            <person name="Cullen D."/>
            <person name="Grigoriev I.V."/>
            <person name="Hibbett D.S."/>
        </authorList>
    </citation>
    <scope>NUCLEOTIDE SEQUENCE [LARGE SCALE GENOMIC DNA]</scope>
    <source>
        <strain evidence="3 4">ATCC 11539</strain>
    </source>
</reference>
<feature type="compositionally biased region" description="Acidic residues" evidence="1">
    <location>
        <begin position="13"/>
        <end position="34"/>
    </location>
</feature>
<feature type="domain" description="GmrSD restriction endonucleases N-terminal" evidence="2">
    <location>
        <begin position="54"/>
        <end position="222"/>
    </location>
</feature>
<sequence length="581" mass="65723">MQSPSRVSGWNPLEEDDGDVMEVEEDEDEITDDASDFRMPTRLKDPKRRSYTLRELVDMMHRGKIDTDPPYQRSEVWPADRQRGLVDTLMRNYNIPRILISVREDEKKGEIMRILDGKQRLTAIKAFMAGNIACKQKFSRCKISHAKMMFHAGKDPVTSKNWFFTLPKGSNKLKMPAHVQSLLENTEIPCDEYYGLTDEQEHEMFQRVQLGMQLTQGEKLHAISSLRTAYIAEVYDRLVAAPEIDGLKGSPPQGDRLRAYMEFETKRSQPTVNLSHLMYMLEGIRAHERWHPTRQQVQPWLNVDEDFGPELKADLEDALEKMKEIGKDSELNVEAGFTMGRKIAPVEFIFIAVLVHLMRHATPLQRAQAIKGLRLMLSEKHTGQIRMNAMVMRNAWNYIEDKLKGTDDETRVPAAEVKKGKQKPQRDRLEPTTPAQTPNPSPRKKATTREDSLSTLEDEAAELAPSTSKAVARTPVATPRKKTRTTATQGDTPKASAMKREREEADTSTSHDVGESPVRKRLGLATPKRAKPASTNSASSLNSDVHPRDVKPLSKVPGSAAKPLSGPLKKRMRILDSDSDE</sequence>
<proteinExistence type="predicted"/>
<keyword evidence="4" id="KW-1185">Reference proteome</keyword>
<dbReference type="Pfam" id="PF03235">
    <property type="entry name" value="GmrSD_N"/>
    <property type="match status" value="1"/>
</dbReference>
<organism evidence="3 4">
    <name type="scientific">Gloeophyllum trabeum (strain ATCC 11539 / FP-39264 / Madison 617)</name>
    <name type="common">Brown rot fungus</name>
    <dbReference type="NCBI Taxonomy" id="670483"/>
    <lineage>
        <taxon>Eukaryota</taxon>
        <taxon>Fungi</taxon>
        <taxon>Dikarya</taxon>
        <taxon>Basidiomycota</taxon>
        <taxon>Agaricomycotina</taxon>
        <taxon>Agaricomycetes</taxon>
        <taxon>Gloeophyllales</taxon>
        <taxon>Gloeophyllaceae</taxon>
        <taxon>Gloeophyllum</taxon>
    </lineage>
</organism>
<gene>
    <name evidence="3" type="ORF">GLOTRDRAFT_137815</name>
</gene>
<evidence type="ECO:0000313" key="3">
    <source>
        <dbReference type="EMBL" id="EPQ57499.1"/>
    </source>
</evidence>
<dbReference type="AlphaFoldDB" id="S7RW41"/>
<feature type="region of interest" description="Disordered" evidence="1">
    <location>
        <begin position="1"/>
        <end position="41"/>
    </location>
</feature>
<dbReference type="Proteomes" id="UP000030669">
    <property type="component" value="Unassembled WGS sequence"/>
</dbReference>
<dbReference type="GeneID" id="19303837"/>
<feature type="region of interest" description="Disordered" evidence="1">
    <location>
        <begin position="407"/>
        <end position="581"/>
    </location>
</feature>
<dbReference type="KEGG" id="gtr:GLOTRDRAFT_137815"/>
<dbReference type="HOGENOM" id="CLU_013023_0_2_1"/>
<dbReference type="STRING" id="670483.S7RW41"/>
<feature type="compositionally biased region" description="Polar residues" evidence="1">
    <location>
        <begin position="533"/>
        <end position="543"/>
    </location>
</feature>
<dbReference type="OrthoDB" id="5419821at2759"/>
<dbReference type="EMBL" id="KB469299">
    <property type="protein sequence ID" value="EPQ57499.1"/>
    <property type="molecule type" value="Genomic_DNA"/>
</dbReference>
<dbReference type="eggNOG" id="ENOG502S229">
    <property type="taxonomic scope" value="Eukaryota"/>
</dbReference>
<protein>
    <recommendedName>
        <fullName evidence="2">GmrSD restriction endonucleases N-terminal domain-containing protein</fullName>
    </recommendedName>
</protein>
<dbReference type="InterPro" id="IPR004919">
    <property type="entry name" value="GmrSD_N"/>
</dbReference>
<evidence type="ECO:0000313" key="4">
    <source>
        <dbReference type="Proteomes" id="UP000030669"/>
    </source>
</evidence>
<dbReference type="RefSeq" id="XP_007864586.1">
    <property type="nucleotide sequence ID" value="XM_007866395.1"/>
</dbReference>
<dbReference type="PANTHER" id="PTHR39639">
    <property type="entry name" value="CHROMOSOME 16, WHOLE GENOME SHOTGUN SEQUENCE"/>
    <property type="match status" value="1"/>
</dbReference>
<dbReference type="OMA" id="IAPMHRS"/>
<evidence type="ECO:0000256" key="1">
    <source>
        <dbReference type="SAM" id="MobiDB-lite"/>
    </source>
</evidence>